<dbReference type="InterPro" id="IPR036597">
    <property type="entry name" value="Fido-like_dom_sf"/>
</dbReference>
<evidence type="ECO:0000256" key="1">
    <source>
        <dbReference type="PIRSR" id="PIRSR640198-1"/>
    </source>
</evidence>
<dbReference type="Proteomes" id="UP000269721">
    <property type="component" value="Unassembled WGS sequence"/>
</dbReference>
<dbReference type="EMBL" id="KZ996792">
    <property type="protein sequence ID" value="RKO88327.1"/>
    <property type="molecule type" value="Genomic_DNA"/>
</dbReference>
<organism evidence="3 4">
    <name type="scientific">Blyttiomyces helicus</name>
    <dbReference type="NCBI Taxonomy" id="388810"/>
    <lineage>
        <taxon>Eukaryota</taxon>
        <taxon>Fungi</taxon>
        <taxon>Fungi incertae sedis</taxon>
        <taxon>Chytridiomycota</taxon>
        <taxon>Chytridiomycota incertae sedis</taxon>
        <taxon>Chytridiomycetes</taxon>
        <taxon>Chytridiomycetes incertae sedis</taxon>
        <taxon>Blyttiomyces</taxon>
    </lineage>
</organism>
<evidence type="ECO:0000259" key="2">
    <source>
        <dbReference type="PROSITE" id="PS51459"/>
    </source>
</evidence>
<dbReference type="Gene3D" id="1.10.3290.10">
    <property type="entry name" value="Fido-like domain"/>
    <property type="match status" value="1"/>
</dbReference>
<dbReference type="Pfam" id="PF02661">
    <property type="entry name" value="Fic"/>
    <property type="match status" value="1"/>
</dbReference>
<evidence type="ECO:0000313" key="4">
    <source>
        <dbReference type="Proteomes" id="UP000269721"/>
    </source>
</evidence>
<proteinExistence type="predicted"/>
<dbReference type="PANTHER" id="PTHR13504">
    <property type="entry name" value="FIDO DOMAIN-CONTAINING PROTEIN DDB_G0283145"/>
    <property type="match status" value="1"/>
</dbReference>
<feature type="domain" description="Fido" evidence="2">
    <location>
        <begin position="105"/>
        <end position="246"/>
    </location>
</feature>
<feature type="active site" evidence="1">
    <location>
        <position position="188"/>
    </location>
</feature>
<gene>
    <name evidence="3" type="ORF">BDK51DRAFT_48060</name>
</gene>
<dbReference type="InterPro" id="IPR003812">
    <property type="entry name" value="Fido"/>
</dbReference>
<evidence type="ECO:0000313" key="3">
    <source>
        <dbReference type="EMBL" id="RKO88327.1"/>
    </source>
</evidence>
<protein>
    <submittedName>
        <fullName evidence="3">Fido domain-containing protein</fullName>
    </submittedName>
</protein>
<dbReference type="InterPro" id="IPR040198">
    <property type="entry name" value="Fido_containing"/>
</dbReference>
<dbReference type="AlphaFoldDB" id="A0A4V1IR00"/>
<accession>A0A4V1IR00</accession>
<dbReference type="PROSITE" id="PS51459">
    <property type="entry name" value="FIDO"/>
    <property type="match status" value="1"/>
</dbReference>
<dbReference type="PANTHER" id="PTHR13504:SF38">
    <property type="entry name" value="FIDO DOMAIN-CONTAINING PROTEIN"/>
    <property type="match status" value="1"/>
</dbReference>
<keyword evidence="4" id="KW-1185">Reference proteome</keyword>
<dbReference type="OrthoDB" id="2124009at2759"/>
<dbReference type="SUPFAM" id="SSF140931">
    <property type="entry name" value="Fic-like"/>
    <property type="match status" value="1"/>
</dbReference>
<sequence>MYKRIRTPPDPSDTQTDHALIFEGYSQFHKIIYIRETLVGEGCIPSGCTVADVETLLSMSIEAESGNNGGNISARMAKKCQNFRDAVEFVFPSWFDSGFPNPADFTPDFLLTVHRYIGSNRLITDAGSYRTKWLAPAKEDFVYLDPVRVPIELPRLCFDVQIALRNDSCLLNRVRLAAAFATNFLYIHPFSNGNGRVARLAVSWLLKGHTVVPVPLYGDREVYLDCLRDSRVQPFIPQALARFVLDSVERVHQDVLNCLF</sequence>
<name>A0A4V1IR00_9FUNG</name>
<reference evidence="4" key="1">
    <citation type="journal article" date="2018" name="Nat. Microbiol.">
        <title>Leveraging single-cell genomics to expand the fungal tree of life.</title>
        <authorList>
            <person name="Ahrendt S.R."/>
            <person name="Quandt C.A."/>
            <person name="Ciobanu D."/>
            <person name="Clum A."/>
            <person name="Salamov A."/>
            <person name="Andreopoulos B."/>
            <person name="Cheng J.F."/>
            <person name="Woyke T."/>
            <person name="Pelin A."/>
            <person name="Henrissat B."/>
            <person name="Reynolds N.K."/>
            <person name="Benny G.L."/>
            <person name="Smith M.E."/>
            <person name="James T.Y."/>
            <person name="Grigoriev I.V."/>
        </authorList>
    </citation>
    <scope>NUCLEOTIDE SEQUENCE [LARGE SCALE GENOMIC DNA]</scope>
</reference>